<evidence type="ECO:0000313" key="1">
    <source>
        <dbReference type="EMBL" id="OWP62830.1"/>
    </source>
</evidence>
<dbReference type="PANTHER" id="PTHR38471">
    <property type="entry name" value="FOUR HELIX BUNDLE PROTEIN"/>
    <property type="match status" value="1"/>
</dbReference>
<dbReference type="InterPro" id="IPR036583">
    <property type="entry name" value="23S_rRNA_IVS_sf"/>
</dbReference>
<accession>A0A246FJU6</accession>
<dbReference type="SUPFAM" id="SSF158446">
    <property type="entry name" value="IVS-encoded protein-like"/>
    <property type="match status" value="1"/>
</dbReference>
<dbReference type="NCBIfam" id="TIGR02436">
    <property type="entry name" value="four helix bundle protein"/>
    <property type="match status" value="1"/>
</dbReference>
<dbReference type="AlphaFoldDB" id="A0A246FJU6"/>
<dbReference type="CDD" id="cd16377">
    <property type="entry name" value="23S_rRNA_IVP_like"/>
    <property type="match status" value="1"/>
</dbReference>
<organism evidence="1 2">
    <name type="scientific">Hymenobacter amundsenii</name>
    <dbReference type="NCBI Taxonomy" id="2006685"/>
    <lineage>
        <taxon>Bacteria</taxon>
        <taxon>Pseudomonadati</taxon>
        <taxon>Bacteroidota</taxon>
        <taxon>Cytophagia</taxon>
        <taxon>Cytophagales</taxon>
        <taxon>Hymenobacteraceae</taxon>
        <taxon>Hymenobacter</taxon>
    </lineage>
</organism>
<dbReference type="OrthoDB" id="9811959at2"/>
<dbReference type="InterPro" id="IPR012657">
    <property type="entry name" value="23S_rRNA-intervening_sequence"/>
</dbReference>
<comment type="caution">
    <text evidence="1">The sequence shown here is derived from an EMBL/GenBank/DDBJ whole genome shotgun (WGS) entry which is preliminary data.</text>
</comment>
<dbReference type="Proteomes" id="UP000197277">
    <property type="component" value="Unassembled WGS sequence"/>
</dbReference>
<protein>
    <submittedName>
        <fullName evidence="1">Four helix bundle protein</fullName>
    </submittedName>
</protein>
<dbReference type="Gene3D" id="1.20.1440.60">
    <property type="entry name" value="23S rRNA-intervening sequence"/>
    <property type="match status" value="1"/>
</dbReference>
<dbReference type="Pfam" id="PF05635">
    <property type="entry name" value="23S_rRNA_IVP"/>
    <property type="match status" value="1"/>
</dbReference>
<proteinExistence type="predicted"/>
<gene>
    <name evidence="1" type="ORF">CDA63_12325</name>
</gene>
<reference evidence="1 2" key="1">
    <citation type="submission" date="2017-06" db="EMBL/GenBank/DDBJ databases">
        <title>Hymenobacter amundsenii sp. nov. isolated from regoliths in Antarctica.</title>
        <authorList>
            <person name="Sedlacek I."/>
            <person name="Kralova S."/>
            <person name="Pantucek R."/>
            <person name="Svec P."/>
            <person name="Holochova P."/>
            <person name="Stankova E."/>
            <person name="Vrbovska V."/>
            <person name="Busse H.-J."/>
        </authorList>
    </citation>
    <scope>NUCLEOTIDE SEQUENCE [LARGE SCALE GENOMIC DNA]</scope>
    <source>
        <strain evidence="1 2">CCM 8682</strain>
    </source>
</reference>
<name>A0A246FJU6_9BACT</name>
<dbReference type="EMBL" id="NIRR01000019">
    <property type="protein sequence ID" value="OWP62830.1"/>
    <property type="molecule type" value="Genomic_DNA"/>
</dbReference>
<sequence length="128" mass="14619">MEVKREPAKNFQQLVVWQKAHQLVLMVYKATESFPKHELFALTSQLRRAAVSVPANIAEGFRKRGPRDKLRFFNTAEGSLEEAHYYFLLSRDLGYADTELLIEQANEVGRLLEAYGKSIRASLQSSDS</sequence>
<keyword evidence="2" id="KW-1185">Reference proteome</keyword>
<evidence type="ECO:0000313" key="2">
    <source>
        <dbReference type="Proteomes" id="UP000197277"/>
    </source>
</evidence>
<dbReference type="RefSeq" id="WP_088464757.1">
    <property type="nucleotide sequence ID" value="NZ_NIRR01000019.1"/>
</dbReference>
<dbReference type="PANTHER" id="PTHR38471:SF2">
    <property type="entry name" value="FOUR HELIX BUNDLE PROTEIN"/>
    <property type="match status" value="1"/>
</dbReference>